<dbReference type="PANTHER" id="PTHR11795">
    <property type="entry name" value="BRANCHED-CHAIN AMINO ACID TRANSPORT SYSTEM PERMEASE PROTEIN LIVH"/>
    <property type="match status" value="1"/>
</dbReference>
<dbReference type="Pfam" id="PF02653">
    <property type="entry name" value="BPD_transp_2"/>
    <property type="match status" value="1"/>
</dbReference>
<keyword evidence="5" id="KW-0029">Amino-acid transport</keyword>
<comment type="caution">
    <text evidence="10">The sequence shown here is derived from an EMBL/GenBank/DDBJ whole genome shotgun (WGS) entry which is preliminary data.</text>
</comment>
<dbReference type="GO" id="GO:0005886">
    <property type="term" value="C:plasma membrane"/>
    <property type="evidence" value="ECO:0007669"/>
    <property type="project" value="UniProtKB-SubCell"/>
</dbReference>
<keyword evidence="6 9" id="KW-1133">Transmembrane helix</keyword>
<comment type="similarity">
    <text evidence="8">Belongs to the binding-protein-dependent transport system permease family. LivHM subfamily.</text>
</comment>
<dbReference type="PANTHER" id="PTHR11795:SF442">
    <property type="entry name" value="ABC TRANSPORTER ATP-BINDING PROTEIN"/>
    <property type="match status" value="1"/>
</dbReference>
<evidence type="ECO:0000313" key="11">
    <source>
        <dbReference type="Proteomes" id="UP000641137"/>
    </source>
</evidence>
<keyword evidence="3" id="KW-1003">Cell membrane</keyword>
<dbReference type="GO" id="GO:0006865">
    <property type="term" value="P:amino acid transport"/>
    <property type="evidence" value="ECO:0007669"/>
    <property type="project" value="UniProtKB-KW"/>
</dbReference>
<evidence type="ECO:0000256" key="3">
    <source>
        <dbReference type="ARBA" id="ARBA00022475"/>
    </source>
</evidence>
<feature type="transmembrane region" description="Helical" evidence="9">
    <location>
        <begin position="190"/>
        <end position="213"/>
    </location>
</feature>
<dbReference type="AlphaFoldDB" id="A0A8J3GG12"/>
<dbReference type="Proteomes" id="UP000641137">
    <property type="component" value="Unassembled WGS sequence"/>
</dbReference>
<evidence type="ECO:0000256" key="8">
    <source>
        <dbReference type="ARBA" id="ARBA00037998"/>
    </source>
</evidence>
<feature type="transmembrane region" description="Helical" evidence="9">
    <location>
        <begin position="65"/>
        <end position="84"/>
    </location>
</feature>
<keyword evidence="11" id="KW-1185">Reference proteome</keyword>
<organism evidence="10 11">
    <name type="scientific">Limoniibacter endophyticus</name>
    <dbReference type="NCBI Taxonomy" id="1565040"/>
    <lineage>
        <taxon>Bacteria</taxon>
        <taxon>Pseudomonadati</taxon>
        <taxon>Pseudomonadota</taxon>
        <taxon>Alphaproteobacteria</taxon>
        <taxon>Hyphomicrobiales</taxon>
        <taxon>Bartonellaceae</taxon>
        <taxon>Limoniibacter</taxon>
    </lineage>
</organism>
<dbReference type="GO" id="GO:0022857">
    <property type="term" value="F:transmembrane transporter activity"/>
    <property type="evidence" value="ECO:0007669"/>
    <property type="project" value="InterPro"/>
</dbReference>
<keyword evidence="7 9" id="KW-0472">Membrane</keyword>
<evidence type="ECO:0000313" key="10">
    <source>
        <dbReference type="EMBL" id="GHC70265.1"/>
    </source>
</evidence>
<name>A0A8J3GG12_9HYPH</name>
<dbReference type="RefSeq" id="WP_189489521.1">
    <property type="nucleotide sequence ID" value="NZ_BMZO01000005.1"/>
</dbReference>
<feature type="transmembrane region" description="Helical" evidence="9">
    <location>
        <begin position="12"/>
        <end position="30"/>
    </location>
</feature>
<proteinExistence type="inferred from homology"/>
<feature type="transmembrane region" description="Helical" evidence="9">
    <location>
        <begin position="96"/>
        <end position="117"/>
    </location>
</feature>
<evidence type="ECO:0000256" key="2">
    <source>
        <dbReference type="ARBA" id="ARBA00022448"/>
    </source>
</evidence>
<reference evidence="10" key="2">
    <citation type="submission" date="2020-09" db="EMBL/GenBank/DDBJ databases">
        <authorList>
            <person name="Sun Q."/>
            <person name="Kim S."/>
        </authorList>
    </citation>
    <scope>NUCLEOTIDE SEQUENCE</scope>
    <source>
        <strain evidence="10">KCTC 42097</strain>
    </source>
</reference>
<evidence type="ECO:0000256" key="1">
    <source>
        <dbReference type="ARBA" id="ARBA00004651"/>
    </source>
</evidence>
<sequence length="308" mass="32581">MLNLFLLQSLNGIQFGILLFLVAAGLTLIFGVMDLINLAHGVLYMIGAYLTATFTAATGSFFSGIMLALPATLAIGIALEFLVFRRLYDRSHLDQVLATFGLILILNETVKIVWGSAPLSVPMPEVLSGSIQLMGNLRYPVFRIVIIASGLLTALGLYFMVNHTRIGMLLRAGASNGDMVSALGVNIKKLFMIVFGIGAMLAGFAGGMIAPILSVDPGMGDSILILTFVVIVIGGVGSIRGAFVAAIIVGLVDTLGRVFGPMLLRNLMDPAAASQMGRTFAPMLVYILMAAVLCIRPTGLFPVRGGTR</sequence>
<protein>
    <submittedName>
        <fullName evidence="10">Branched-chain amino acid ABC transporter permease</fullName>
    </submittedName>
</protein>
<reference evidence="10" key="1">
    <citation type="journal article" date="2014" name="Int. J. Syst. Evol. Microbiol.">
        <title>Complete genome sequence of Corynebacterium casei LMG S-19264T (=DSM 44701T), isolated from a smear-ripened cheese.</title>
        <authorList>
            <consortium name="US DOE Joint Genome Institute (JGI-PGF)"/>
            <person name="Walter F."/>
            <person name="Albersmeier A."/>
            <person name="Kalinowski J."/>
            <person name="Ruckert C."/>
        </authorList>
    </citation>
    <scope>NUCLEOTIDE SEQUENCE</scope>
    <source>
        <strain evidence="10">KCTC 42097</strain>
    </source>
</reference>
<feature type="transmembrane region" description="Helical" evidence="9">
    <location>
        <begin position="219"/>
        <end position="236"/>
    </location>
</feature>
<accession>A0A8J3GG12</accession>
<comment type="subcellular location">
    <subcellularLocation>
        <location evidence="1">Cell membrane</location>
        <topology evidence="1">Multi-pass membrane protein</topology>
    </subcellularLocation>
</comment>
<evidence type="ECO:0000256" key="7">
    <source>
        <dbReference type="ARBA" id="ARBA00023136"/>
    </source>
</evidence>
<dbReference type="InterPro" id="IPR052157">
    <property type="entry name" value="BCAA_transport_permease"/>
</dbReference>
<dbReference type="EMBL" id="BMZO01000005">
    <property type="protein sequence ID" value="GHC70265.1"/>
    <property type="molecule type" value="Genomic_DNA"/>
</dbReference>
<evidence type="ECO:0000256" key="4">
    <source>
        <dbReference type="ARBA" id="ARBA00022692"/>
    </source>
</evidence>
<feature type="transmembrane region" description="Helical" evidence="9">
    <location>
        <begin position="284"/>
        <end position="303"/>
    </location>
</feature>
<evidence type="ECO:0000256" key="5">
    <source>
        <dbReference type="ARBA" id="ARBA00022970"/>
    </source>
</evidence>
<keyword evidence="2" id="KW-0813">Transport</keyword>
<evidence type="ECO:0000256" key="9">
    <source>
        <dbReference type="SAM" id="Phobius"/>
    </source>
</evidence>
<evidence type="ECO:0000256" key="6">
    <source>
        <dbReference type="ARBA" id="ARBA00022989"/>
    </source>
</evidence>
<feature type="transmembrane region" description="Helical" evidence="9">
    <location>
        <begin position="243"/>
        <end position="264"/>
    </location>
</feature>
<dbReference type="CDD" id="cd06582">
    <property type="entry name" value="TM_PBP1_LivH_like"/>
    <property type="match status" value="1"/>
</dbReference>
<gene>
    <name evidence="10" type="ORF">GCM10010136_16380</name>
</gene>
<keyword evidence="4 9" id="KW-0812">Transmembrane</keyword>
<dbReference type="InterPro" id="IPR001851">
    <property type="entry name" value="ABC_transp_permease"/>
</dbReference>
<feature type="transmembrane region" description="Helical" evidence="9">
    <location>
        <begin position="42"/>
        <end position="59"/>
    </location>
</feature>
<feature type="transmembrane region" description="Helical" evidence="9">
    <location>
        <begin position="137"/>
        <end position="161"/>
    </location>
</feature>